<sequence length="160" mass="17440">MTDDDEGRLRALVAELEAQRGELVLDRFTHDDAWELGSWLWRTAVERDLPVAISIRHGEQRVFAAARPGTSADNDAWIERKERLVRRCATASFLVGRRLALSGGRLEDAGMDPLLHAAAGGCVPVVVRDVGMVGTVTVSGLPQADDHALVVEALRALHAR</sequence>
<dbReference type="HOGENOM" id="CLU_101036_2_1_11"/>
<protein>
    <submittedName>
        <fullName evidence="1">Uncharacterized protein</fullName>
    </submittedName>
</protein>
<dbReference type="EMBL" id="CP002665">
    <property type="protein sequence ID" value="AEI13639.1"/>
    <property type="molecule type" value="Genomic_DNA"/>
</dbReference>
<dbReference type="OrthoDB" id="9815315at2"/>
<dbReference type="AlphaFoldDB" id="F8A7V6"/>
<dbReference type="Proteomes" id="UP000000485">
    <property type="component" value="Chromosome"/>
</dbReference>
<proteinExistence type="predicted"/>
<organism evidence="1 2">
    <name type="scientific">Cellulomonas gilvus (strain ATCC 13127 / NRRL B-14078)</name>
    <name type="common">Cellvibrio gilvus</name>
    <dbReference type="NCBI Taxonomy" id="593907"/>
    <lineage>
        <taxon>Bacteria</taxon>
        <taxon>Bacillati</taxon>
        <taxon>Actinomycetota</taxon>
        <taxon>Actinomycetes</taxon>
        <taxon>Micrococcales</taxon>
        <taxon>Cellulomonadaceae</taxon>
        <taxon>Cellulomonas</taxon>
    </lineage>
</organism>
<dbReference type="InterPro" id="IPR010371">
    <property type="entry name" value="YBR137W-like"/>
</dbReference>
<name>F8A7V6_CELGA</name>
<dbReference type="SUPFAM" id="SSF143744">
    <property type="entry name" value="GlcG-like"/>
    <property type="match status" value="1"/>
</dbReference>
<evidence type="ECO:0000313" key="1">
    <source>
        <dbReference type="EMBL" id="AEI13639.1"/>
    </source>
</evidence>
<reference evidence="2" key="1">
    <citation type="submission" date="2011-04" db="EMBL/GenBank/DDBJ databases">
        <title>Complete sequence of Cellvibrio gilvus ATCC 13127.</title>
        <authorList>
            <person name="Lucas S."/>
            <person name="Han J."/>
            <person name="Lapidus A."/>
            <person name="Cheng J.-F."/>
            <person name="Goodwin L."/>
            <person name="Pitluck S."/>
            <person name="Peters L."/>
            <person name="Munk A."/>
            <person name="Detter J.C."/>
            <person name="Han C."/>
            <person name="Tapia R."/>
            <person name="Land M."/>
            <person name="Hauser L."/>
            <person name="Kyrpides N."/>
            <person name="Ivanova N."/>
            <person name="Ovchinnikova G."/>
            <person name="Pagani I."/>
            <person name="Mead D."/>
            <person name="Brumm P."/>
            <person name="Woyke T."/>
        </authorList>
    </citation>
    <scope>NUCLEOTIDE SEQUENCE [LARGE SCALE GENOMIC DNA]</scope>
    <source>
        <strain evidence="2">ATCC 13127 / NRRL B-14078</strain>
    </source>
</reference>
<keyword evidence="2" id="KW-1185">Reference proteome</keyword>
<dbReference type="KEGG" id="cga:Celgi_3148"/>
<dbReference type="PIRSF" id="PIRSF008757">
    <property type="entry name" value="UCP008757"/>
    <property type="match status" value="1"/>
</dbReference>
<dbReference type="PANTHER" id="PTHR28255:SF1">
    <property type="entry name" value="UPF0303 PROTEIN YBR137W"/>
    <property type="match status" value="1"/>
</dbReference>
<dbReference type="eggNOG" id="COG4702">
    <property type="taxonomic scope" value="Bacteria"/>
</dbReference>
<dbReference type="PANTHER" id="PTHR28255">
    <property type="match status" value="1"/>
</dbReference>
<dbReference type="NCBIfam" id="NF002696">
    <property type="entry name" value="PRK02487.1-5"/>
    <property type="match status" value="1"/>
</dbReference>
<dbReference type="Pfam" id="PF03928">
    <property type="entry name" value="HbpS-like"/>
    <property type="match status" value="1"/>
</dbReference>
<dbReference type="InterPro" id="IPR005624">
    <property type="entry name" value="PduO/GlcC-like"/>
</dbReference>
<dbReference type="RefSeq" id="WP_013885156.1">
    <property type="nucleotide sequence ID" value="NC_015671.1"/>
</dbReference>
<evidence type="ECO:0000313" key="2">
    <source>
        <dbReference type="Proteomes" id="UP000000485"/>
    </source>
</evidence>
<dbReference type="STRING" id="593907.Celgi_3148"/>
<accession>F8A7V6</accession>
<dbReference type="Gene3D" id="3.30.450.150">
    <property type="entry name" value="Haem-degrading domain"/>
    <property type="match status" value="1"/>
</dbReference>
<dbReference type="InterPro" id="IPR038084">
    <property type="entry name" value="PduO/GlcC-like_sf"/>
</dbReference>
<gene>
    <name evidence="1" type="ordered locus">Celgi_3148</name>
</gene>